<evidence type="ECO:0000256" key="1">
    <source>
        <dbReference type="ARBA" id="ARBA00000085"/>
    </source>
</evidence>
<dbReference type="EC" id="2.7.13.3" evidence="2"/>
<feature type="region of interest" description="Disordered" evidence="9">
    <location>
        <begin position="296"/>
        <end position="315"/>
    </location>
</feature>
<dbReference type="Gene3D" id="3.30.565.10">
    <property type="entry name" value="Histidine kinase-like ATPase, C-terminal domain"/>
    <property type="match status" value="1"/>
</dbReference>
<reference evidence="13 14" key="1">
    <citation type="submission" date="2018-02" db="EMBL/GenBank/DDBJ databases">
        <title>Complete genome of the streamlined marine actinobacterium Pontimonas salivibrio CL-TW6 adapted to coastal planktonic lifestype.</title>
        <authorList>
            <person name="Cho B.C."/>
            <person name="Hardies S.C."/>
            <person name="Jang G.I."/>
            <person name="Hwang C.Y."/>
        </authorList>
    </citation>
    <scope>NUCLEOTIDE SEQUENCE [LARGE SCALE GENOMIC DNA]</scope>
    <source>
        <strain evidence="13 14">CL-TW6</strain>
    </source>
</reference>
<dbReference type="GO" id="GO:0016020">
    <property type="term" value="C:membrane"/>
    <property type="evidence" value="ECO:0007669"/>
    <property type="project" value="InterPro"/>
</dbReference>
<keyword evidence="6 13" id="KW-0418">Kinase</keyword>
<dbReference type="KEGG" id="psai:C3B54_11825"/>
<dbReference type="GO" id="GO:0005524">
    <property type="term" value="F:ATP binding"/>
    <property type="evidence" value="ECO:0007669"/>
    <property type="project" value="UniProtKB-KW"/>
</dbReference>
<dbReference type="PANTHER" id="PTHR24421:SF10">
    <property type="entry name" value="NITRATE_NITRITE SENSOR PROTEIN NARQ"/>
    <property type="match status" value="1"/>
</dbReference>
<dbReference type="GO" id="GO:0046983">
    <property type="term" value="F:protein dimerization activity"/>
    <property type="evidence" value="ECO:0007669"/>
    <property type="project" value="InterPro"/>
</dbReference>
<keyword evidence="10" id="KW-0812">Transmembrane</keyword>
<evidence type="ECO:0000256" key="2">
    <source>
        <dbReference type="ARBA" id="ARBA00012438"/>
    </source>
</evidence>
<dbReference type="InterPro" id="IPR050482">
    <property type="entry name" value="Sensor_HK_TwoCompSys"/>
</dbReference>
<organism evidence="13 14">
    <name type="scientific">Pontimonas salivibrio</name>
    <dbReference type="NCBI Taxonomy" id="1159327"/>
    <lineage>
        <taxon>Bacteria</taxon>
        <taxon>Bacillati</taxon>
        <taxon>Actinomycetota</taxon>
        <taxon>Actinomycetes</taxon>
        <taxon>Micrococcales</taxon>
        <taxon>Microbacteriaceae</taxon>
        <taxon>Pontimonas</taxon>
    </lineage>
</organism>
<dbReference type="InterPro" id="IPR036890">
    <property type="entry name" value="HATPase_C_sf"/>
</dbReference>
<evidence type="ECO:0000259" key="12">
    <source>
        <dbReference type="Pfam" id="PF07730"/>
    </source>
</evidence>
<feature type="compositionally biased region" description="Low complexity" evidence="9">
    <location>
        <begin position="296"/>
        <end position="306"/>
    </location>
</feature>
<sequence length="315" mass="33733">MGMAVASVAVPLWLVWTVSGLLGVLFVLLATTVTLWWRQKKRVDTRAGSRVDAENKRIDAELRAAELADRIRLMTEIHDQAAATITSVISQAEGARMVAQVDPEVAVRVASSIADQSRSALTDLRRVANVGRQGDEHVGSAPTLGSIDELFQGMNDSGLIVRFEESGKPFDVSASAEIAVYRIVQEALNNSRQHGGPGVTVKVSMTWGGNGLQLRIDDDGIRVKNAQREQWGDDAGYSIGDDQRALVEMLDGRGMKDMKARTEAFGGVFSAHRVPGVGFSLSAAFPTLRFHNAVSSLPSSSWSAGGASRGVGDES</sequence>
<keyword evidence="14" id="KW-1185">Reference proteome</keyword>
<dbReference type="AlphaFoldDB" id="A0A2L2BQ54"/>
<evidence type="ECO:0000256" key="9">
    <source>
        <dbReference type="SAM" id="MobiDB-lite"/>
    </source>
</evidence>
<dbReference type="EMBL" id="CP026923">
    <property type="protein sequence ID" value="AVG23803.1"/>
    <property type="molecule type" value="Genomic_DNA"/>
</dbReference>
<name>A0A2L2BQ54_9MICO</name>
<keyword evidence="3" id="KW-0597">Phosphoprotein</keyword>
<keyword evidence="5" id="KW-0547">Nucleotide-binding</keyword>
<gene>
    <name evidence="13" type="ORF">C3B54_11825</name>
</gene>
<dbReference type="Proteomes" id="UP000243077">
    <property type="component" value="Chromosome"/>
</dbReference>
<evidence type="ECO:0000256" key="3">
    <source>
        <dbReference type="ARBA" id="ARBA00022553"/>
    </source>
</evidence>
<evidence type="ECO:0000259" key="11">
    <source>
        <dbReference type="Pfam" id="PF02518"/>
    </source>
</evidence>
<dbReference type="Gene3D" id="1.20.5.1930">
    <property type="match status" value="1"/>
</dbReference>
<dbReference type="PANTHER" id="PTHR24421">
    <property type="entry name" value="NITRATE/NITRITE SENSOR PROTEIN NARX-RELATED"/>
    <property type="match status" value="1"/>
</dbReference>
<evidence type="ECO:0000256" key="4">
    <source>
        <dbReference type="ARBA" id="ARBA00022679"/>
    </source>
</evidence>
<dbReference type="GO" id="GO:0000155">
    <property type="term" value="F:phosphorelay sensor kinase activity"/>
    <property type="evidence" value="ECO:0007669"/>
    <property type="project" value="InterPro"/>
</dbReference>
<feature type="domain" description="Signal transduction histidine kinase subgroup 3 dimerisation and phosphoacceptor" evidence="12">
    <location>
        <begin position="70"/>
        <end position="134"/>
    </location>
</feature>
<dbReference type="InterPro" id="IPR011712">
    <property type="entry name" value="Sig_transdc_His_kin_sub3_dim/P"/>
</dbReference>
<evidence type="ECO:0000256" key="8">
    <source>
        <dbReference type="ARBA" id="ARBA00023012"/>
    </source>
</evidence>
<protein>
    <recommendedName>
        <fullName evidence="2">histidine kinase</fullName>
        <ecNumber evidence="2">2.7.13.3</ecNumber>
    </recommendedName>
</protein>
<feature type="transmembrane region" description="Helical" evidence="10">
    <location>
        <begin position="12"/>
        <end position="37"/>
    </location>
</feature>
<keyword evidence="10" id="KW-1133">Transmembrane helix</keyword>
<dbReference type="SUPFAM" id="SSF55874">
    <property type="entry name" value="ATPase domain of HSP90 chaperone/DNA topoisomerase II/histidine kinase"/>
    <property type="match status" value="1"/>
</dbReference>
<evidence type="ECO:0000256" key="10">
    <source>
        <dbReference type="SAM" id="Phobius"/>
    </source>
</evidence>
<dbReference type="InterPro" id="IPR003594">
    <property type="entry name" value="HATPase_dom"/>
</dbReference>
<keyword evidence="4" id="KW-0808">Transferase</keyword>
<evidence type="ECO:0000256" key="7">
    <source>
        <dbReference type="ARBA" id="ARBA00022840"/>
    </source>
</evidence>
<dbReference type="Pfam" id="PF02518">
    <property type="entry name" value="HATPase_c"/>
    <property type="match status" value="1"/>
</dbReference>
<keyword evidence="8" id="KW-0902">Two-component regulatory system</keyword>
<proteinExistence type="predicted"/>
<dbReference type="Pfam" id="PF07730">
    <property type="entry name" value="HisKA_3"/>
    <property type="match status" value="1"/>
</dbReference>
<evidence type="ECO:0000313" key="14">
    <source>
        <dbReference type="Proteomes" id="UP000243077"/>
    </source>
</evidence>
<accession>A0A2L2BQ54</accession>
<evidence type="ECO:0000313" key="13">
    <source>
        <dbReference type="EMBL" id="AVG23803.1"/>
    </source>
</evidence>
<keyword evidence="7" id="KW-0067">ATP-binding</keyword>
<keyword evidence="10" id="KW-0472">Membrane</keyword>
<comment type="catalytic activity">
    <reaction evidence="1">
        <text>ATP + protein L-histidine = ADP + protein N-phospho-L-histidine.</text>
        <dbReference type="EC" id="2.7.13.3"/>
    </reaction>
</comment>
<feature type="domain" description="Histidine kinase/HSP90-like ATPase" evidence="11">
    <location>
        <begin position="177"/>
        <end position="286"/>
    </location>
</feature>
<evidence type="ECO:0000256" key="5">
    <source>
        <dbReference type="ARBA" id="ARBA00022741"/>
    </source>
</evidence>
<evidence type="ECO:0000256" key="6">
    <source>
        <dbReference type="ARBA" id="ARBA00022777"/>
    </source>
</evidence>
<dbReference type="CDD" id="cd16917">
    <property type="entry name" value="HATPase_UhpB-NarQ-NarX-like"/>
    <property type="match status" value="1"/>
</dbReference>